<name>A0ACC3D3D9_9PEZI</name>
<evidence type="ECO:0000313" key="2">
    <source>
        <dbReference type="Proteomes" id="UP001186974"/>
    </source>
</evidence>
<keyword evidence="2" id="KW-1185">Reference proteome</keyword>
<feature type="non-terminal residue" evidence="1">
    <location>
        <position position="196"/>
    </location>
</feature>
<accession>A0ACC3D3D9</accession>
<proteinExistence type="predicted"/>
<dbReference type="Proteomes" id="UP001186974">
    <property type="component" value="Unassembled WGS sequence"/>
</dbReference>
<dbReference type="EMBL" id="JAWDJW010007966">
    <property type="protein sequence ID" value="KAK3061250.1"/>
    <property type="molecule type" value="Genomic_DNA"/>
</dbReference>
<reference evidence="1" key="1">
    <citation type="submission" date="2024-09" db="EMBL/GenBank/DDBJ databases">
        <title>Black Yeasts Isolated from many extreme environments.</title>
        <authorList>
            <person name="Coleine C."/>
            <person name="Stajich J.E."/>
            <person name="Selbmann L."/>
        </authorList>
    </citation>
    <scope>NUCLEOTIDE SEQUENCE</scope>
    <source>
        <strain evidence="1">CCFEE 5737</strain>
    </source>
</reference>
<sequence length="196" mass="22074">MQQPDGGLARPSTSSQDTRFTSSSRRTSDEHTADGSTRRTRDKLKSWGQKAKIKTKDVLHIDDTHDRVKLENQGVIDELENNPAFNPQKAVGNDPVSAVADTIDGTASKGRRLLHMAAHPRKSLKHKTAKKLATSDRPYTSRQADENLLRAHDELVAVEEDLEEGEDSEKVDRLRGEIDDMDDHRESLRIAWTSRR</sequence>
<organism evidence="1 2">
    <name type="scientific">Coniosporium uncinatum</name>
    <dbReference type="NCBI Taxonomy" id="93489"/>
    <lineage>
        <taxon>Eukaryota</taxon>
        <taxon>Fungi</taxon>
        <taxon>Dikarya</taxon>
        <taxon>Ascomycota</taxon>
        <taxon>Pezizomycotina</taxon>
        <taxon>Dothideomycetes</taxon>
        <taxon>Dothideomycetes incertae sedis</taxon>
        <taxon>Coniosporium</taxon>
    </lineage>
</organism>
<comment type="caution">
    <text evidence="1">The sequence shown here is derived from an EMBL/GenBank/DDBJ whole genome shotgun (WGS) entry which is preliminary data.</text>
</comment>
<evidence type="ECO:0000313" key="1">
    <source>
        <dbReference type="EMBL" id="KAK3061250.1"/>
    </source>
</evidence>
<gene>
    <name evidence="1" type="ORF">LTS18_006682</name>
</gene>
<protein>
    <submittedName>
        <fullName evidence="1">Uncharacterized protein</fullName>
    </submittedName>
</protein>